<reference evidence="1 2" key="1">
    <citation type="journal article" date="2022" name="Plant J.">
        <title>Chromosome-level genome of Camellia lanceoleosa provides a valuable resource for understanding genome evolution and self-incompatibility.</title>
        <authorList>
            <person name="Gong W."/>
            <person name="Xiao S."/>
            <person name="Wang L."/>
            <person name="Liao Z."/>
            <person name="Chang Y."/>
            <person name="Mo W."/>
            <person name="Hu G."/>
            <person name="Li W."/>
            <person name="Zhao G."/>
            <person name="Zhu H."/>
            <person name="Hu X."/>
            <person name="Ji K."/>
            <person name="Xiang X."/>
            <person name="Song Q."/>
            <person name="Yuan D."/>
            <person name="Jin S."/>
            <person name="Zhang L."/>
        </authorList>
    </citation>
    <scope>NUCLEOTIDE SEQUENCE [LARGE SCALE GENOMIC DNA]</scope>
    <source>
        <strain evidence="1">SQ_2022a</strain>
    </source>
</reference>
<dbReference type="Proteomes" id="UP001060215">
    <property type="component" value="Chromosome 9"/>
</dbReference>
<gene>
    <name evidence="1" type="ORF">LOK49_LG08G00212</name>
</gene>
<dbReference type="EMBL" id="CM045766">
    <property type="protein sequence ID" value="KAI8004612.1"/>
    <property type="molecule type" value="Genomic_DNA"/>
</dbReference>
<evidence type="ECO:0000313" key="1">
    <source>
        <dbReference type="EMBL" id="KAI8004612.1"/>
    </source>
</evidence>
<comment type="caution">
    <text evidence="1">The sequence shown here is derived from an EMBL/GenBank/DDBJ whole genome shotgun (WGS) entry which is preliminary data.</text>
</comment>
<name>A0ACC0GVP4_9ERIC</name>
<protein>
    <submittedName>
        <fullName evidence="1">Protein EPIDERMAL PATTERNING FACTOR 2</fullName>
    </submittedName>
</protein>
<proteinExistence type="predicted"/>
<organism evidence="1 2">
    <name type="scientific">Camellia lanceoleosa</name>
    <dbReference type="NCBI Taxonomy" id="1840588"/>
    <lineage>
        <taxon>Eukaryota</taxon>
        <taxon>Viridiplantae</taxon>
        <taxon>Streptophyta</taxon>
        <taxon>Embryophyta</taxon>
        <taxon>Tracheophyta</taxon>
        <taxon>Spermatophyta</taxon>
        <taxon>Magnoliopsida</taxon>
        <taxon>eudicotyledons</taxon>
        <taxon>Gunneridae</taxon>
        <taxon>Pentapetalae</taxon>
        <taxon>asterids</taxon>
        <taxon>Ericales</taxon>
        <taxon>Theaceae</taxon>
        <taxon>Camellia</taxon>
    </lineage>
</organism>
<sequence>MAITLSHPSHRDISGTYNGDQESHMYPENVAKEELEMELYPTGSSLPDCSHACESCFPCKRVMVGFKCSTESCPIVYMCLCKGKYYHVPSN</sequence>
<keyword evidence="2" id="KW-1185">Reference proteome</keyword>
<accession>A0ACC0GVP4</accession>
<evidence type="ECO:0000313" key="2">
    <source>
        <dbReference type="Proteomes" id="UP001060215"/>
    </source>
</evidence>